<dbReference type="SUPFAM" id="SSF52540">
    <property type="entry name" value="P-loop containing nucleoside triphosphate hydrolases"/>
    <property type="match status" value="2"/>
</dbReference>
<comment type="caution">
    <text evidence="2">The sequence shown here is derived from an EMBL/GenBank/DDBJ whole genome shotgun (WGS) entry which is preliminary data.</text>
</comment>
<evidence type="ECO:0000259" key="1">
    <source>
        <dbReference type="Pfam" id="PF00931"/>
    </source>
</evidence>
<dbReference type="Gene3D" id="1.10.8.430">
    <property type="entry name" value="Helical domain of apoptotic protease-activating factors"/>
    <property type="match status" value="1"/>
</dbReference>
<dbReference type="OrthoDB" id="676742at2759"/>
<dbReference type="GO" id="GO:0043531">
    <property type="term" value="F:ADP binding"/>
    <property type="evidence" value="ECO:0007669"/>
    <property type="project" value="InterPro"/>
</dbReference>
<dbReference type="InterPro" id="IPR042197">
    <property type="entry name" value="Apaf_helical"/>
</dbReference>
<name>A0A8T0V5D5_PANVG</name>
<reference evidence="2" key="1">
    <citation type="submission" date="2020-05" db="EMBL/GenBank/DDBJ databases">
        <title>WGS assembly of Panicum virgatum.</title>
        <authorList>
            <person name="Lovell J.T."/>
            <person name="Jenkins J."/>
            <person name="Shu S."/>
            <person name="Juenger T.E."/>
            <person name="Schmutz J."/>
        </authorList>
    </citation>
    <scope>NUCLEOTIDE SEQUENCE</scope>
    <source>
        <strain evidence="2">AP13</strain>
    </source>
</reference>
<dbReference type="EMBL" id="CM029041">
    <property type="protein sequence ID" value="KAG2629587.1"/>
    <property type="molecule type" value="Genomic_DNA"/>
</dbReference>
<dbReference type="AlphaFoldDB" id="A0A8T0V5D5"/>
<evidence type="ECO:0000313" key="3">
    <source>
        <dbReference type="Proteomes" id="UP000823388"/>
    </source>
</evidence>
<feature type="domain" description="NB-ARC" evidence="1">
    <location>
        <begin position="181"/>
        <end position="362"/>
    </location>
</feature>
<dbReference type="Proteomes" id="UP000823388">
    <property type="component" value="Chromosome 3K"/>
</dbReference>
<gene>
    <name evidence="2" type="ORF">PVAP13_3KG463700</name>
</gene>
<evidence type="ECO:0000313" key="2">
    <source>
        <dbReference type="EMBL" id="KAG2629587.1"/>
    </source>
</evidence>
<proteinExistence type="predicted"/>
<dbReference type="PANTHER" id="PTHR36766:SF30">
    <property type="entry name" value="TIR-NBS TYPE DISEASE RESISTANCE PROTEIN-RELATED"/>
    <property type="match status" value="1"/>
</dbReference>
<organism evidence="2 3">
    <name type="scientific">Panicum virgatum</name>
    <name type="common">Blackwell switchgrass</name>
    <dbReference type="NCBI Taxonomy" id="38727"/>
    <lineage>
        <taxon>Eukaryota</taxon>
        <taxon>Viridiplantae</taxon>
        <taxon>Streptophyta</taxon>
        <taxon>Embryophyta</taxon>
        <taxon>Tracheophyta</taxon>
        <taxon>Spermatophyta</taxon>
        <taxon>Magnoliopsida</taxon>
        <taxon>Liliopsida</taxon>
        <taxon>Poales</taxon>
        <taxon>Poaceae</taxon>
        <taxon>PACMAD clade</taxon>
        <taxon>Panicoideae</taxon>
        <taxon>Panicodae</taxon>
        <taxon>Paniceae</taxon>
        <taxon>Panicinae</taxon>
        <taxon>Panicum</taxon>
        <taxon>Panicum sect. Hiantes</taxon>
    </lineage>
</organism>
<sequence>MLRQFQSSASQQEKKVLEGAAIVDVLQSIDTMCEIQLIIRALDGILQHKRYLLVINDTSTREEWNSIKLYLRPDIKNANRIIVTSLDEGVARYCAGGLTSSSFCLSVGTATLPAFCNMELVADEPAEACSNVSNPESIASTSSEIVEITVCNPENIAQRARDRISRTIARDEEVPQLVGREKEMDWLVSAMTDTNNEQNNVIPICGMRGIGKTALVRNAYCHQDVIDHFTHRAWVTVSYPLNKGNLFHNILQHFKSNDNNSYLRRPLQEMYIEELIEFYEVNKRTCHFRCLVVVDGLSTTQAWNLVKSSLLLEDYKALLRIIVTTRELQVAKYCSNTDFVYNLSRLSENDASELFCLKAFGRATEVKLSAEMVKQKYQMLDKCGGIPFAIVDVCQLVAYRPFTAREWESINKNIKLYQ</sequence>
<accession>A0A8T0V5D5</accession>
<protein>
    <recommendedName>
        <fullName evidence="1">NB-ARC domain-containing protein</fullName>
    </recommendedName>
</protein>
<dbReference type="InterPro" id="IPR027417">
    <property type="entry name" value="P-loop_NTPase"/>
</dbReference>
<dbReference type="InterPro" id="IPR002182">
    <property type="entry name" value="NB-ARC"/>
</dbReference>
<feature type="domain" description="NB-ARC" evidence="1">
    <location>
        <begin position="29"/>
        <end position="95"/>
    </location>
</feature>
<dbReference type="Pfam" id="PF00931">
    <property type="entry name" value="NB-ARC"/>
    <property type="match status" value="2"/>
</dbReference>
<keyword evidence="3" id="KW-1185">Reference proteome</keyword>
<dbReference type="PANTHER" id="PTHR36766">
    <property type="entry name" value="PLANT BROAD-SPECTRUM MILDEW RESISTANCE PROTEIN RPW8"/>
    <property type="match status" value="1"/>
</dbReference>
<dbReference type="Gene3D" id="3.40.50.300">
    <property type="entry name" value="P-loop containing nucleotide triphosphate hydrolases"/>
    <property type="match status" value="2"/>
</dbReference>